<dbReference type="KEGG" id="tmn:UCRPA7_2670"/>
<organism evidence="1 2">
    <name type="scientific">Phaeoacremonium minimum (strain UCR-PA7)</name>
    <name type="common">Esca disease fungus</name>
    <name type="synonym">Togninia minima</name>
    <dbReference type="NCBI Taxonomy" id="1286976"/>
    <lineage>
        <taxon>Eukaryota</taxon>
        <taxon>Fungi</taxon>
        <taxon>Dikarya</taxon>
        <taxon>Ascomycota</taxon>
        <taxon>Pezizomycotina</taxon>
        <taxon>Sordariomycetes</taxon>
        <taxon>Sordariomycetidae</taxon>
        <taxon>Togniniales</taxon>
        <taxon>Togniniaceae</taxon>
        <taxon>Phaeoacremonium</taxon>
    </lineage>
</organism>
<dbReference type="EMBL" id="KB932956">
    <property type="protein sequence ID" value="EOO01845.1"/>
    <property type="molecule type" value="Genomic_DNA"/>
</dbReference>
<dbReference type="GeneID" id="19322942"/>
<protein>
    <submittedName>
        <fullName evidence="1">Uncharacterized protein</fullName>
    </submittedName>
</protein>
<evidence type="ECO:0000313" key="1">
    <source>
        <dbReference type="EMBL" id="EOO01845.1"/>
    </source>
</evidence>
<reference evidence="2" key="1">
    <citation type="journal article" date="2013" name="Genome Announc.">
        <title>Draft genome sequence of the ascomycete Phaeoacremonium aleophilum strain UCR-PA7, a causal agent of the esca disease complex in grapevines.</title>
        <authorList>
            <person name="Blanco-Ulate B."/>
            <person name="Rolshausen P."/>
            <person name="Cantu D."/>
        </authorList>
    </citation>
    <scope>NUCLEOTIDE SEQUENCE [LARGE SCALE GENOMIC DNA]</scope>
    <source>
        <strain evidence="2">UCR-PA7</strain>
    </source>
</reference>
<name>R8BRC7_PHAM7</name>
<accession>R8BRC7</accession>
<evidence type="ECO:0000313" key="2">
    <source>
        <dbReference type="Proteomes" id="UP000014074"/>
    </source>
</evidence>
<sequence>MVEGGPHARASHLLYLWIQDALNVACTATHTAATTIASQQATEAGELDAFLAALNYMGSRRIKLPEESVKSPDGSFWPTPAPCPSIIFLVAMSQSWDSVLEEAEIYLTNLYPALVRVVVLKMCHKAPDRVVRGGDVRIAAVECVVAEDDDEGGGPTLRGRVVLDRFIQKDGQMCHNTSTEDLDLIFALADFAHRNDRTRVARLGKVVRLPFVKLQALVREIEHIFADDSPIDTNLGPEKYPGLRIKPNLQRPAS</sequence>
<keyword evidence="2" id="KW-1185">Reference proteome</keyword>
<dbReference type="RefSeq" id="XP_007913416.1">
    <property type="nucleotide sequence ID" value="XM_007915225.1"/>
</dbReference>
<dbReference type="AlphaFoldDB" id="R8BRC7"/>
<proteinExistence type="predicted"/>
<dbReference type="Proteomes" id="UP000014074">
    <property type="component" value="Unassembled WGS sequence"/>
</dbReference>
<gene>
    <name evidence="1" type="ORF">UCRPA7_2670</name>
</gene>
<dbReference type="HOGENOM" id="CLU_1094927_0_0_1"/>